<evidence type="ECO:0000313" key="3">
    <source>
        <dbReference type="Proteomes" id="UP001597097"/>
    </source>
</evidence>
<proteinExistence type="predicted"/>
<organism evidence="2 3">
    <name type="scientific">Nonomuraea guangzhouensis</name>
    <dbReference type="NCBI Taxonomy" id="1291555"/>
    <lineage>
        <taxon>Bacteria</taxon>
        <taxon>Bacillati</taxon>
        <taxon>Actinomycetota</taxon>
        <taxon>Actinomycetes</taxon>
        <taxon>Streptosporangiales</taxon>
        <taxon>Streptosporangiaceae</taxon>
        <taxon>Nonomuraea</taxon>
    </lineage>
</organism>
<comment type="caution">
    <text evidence="2">The sequence shown here is derived from an EMBL/GenBank/DDBJ whole genome shotgun (WGS) entry which is preliminary data.</text>
</comment>
<keyword evidence="3" id="KW-1185">Reference proteome</keyword>
<dbReference type="EMBL" id="JBHUCM010000023">
    <property type="protein sequence ID" value="MFD1541062.1"/>
    <property type="molecule type" value="Genomic_DNA"/>
</dbReference>
<feature type="domain" description="Zinc finger CGNR" evidence="1">
    <location>
        <begin position="136"/>
        <end position="178"/>
    </location>
</feature>
<dbReference type="Proteomes" id="UP001597097">
    <property type="component" value="Unassembled WGS sequence"/>
</dbReference>
<dbReference type="PANTHER" id="PTHR35525">
    <property type="entry name" value="BLL6575 PROTEIN"/>
    <property type="match status" value="1"/>
</dbReference>
<name>A0ABW4GEA8_9ACTN</name>
<evidence type="ECO:0000313" key="2">
    <source>
        <dbReference type="EMBL" id="MFD1541062.1"/>
    </source>
</evidence>
<accession>A0ABW4GEA8</accession>
<dbReference type="PANTHER" id="PTHR35525:SF3">
    <property type="entry name" value="BLL6575 PROTEIN"/>
    <property type="match status" value="1"/>
</dbReference>
<dbReference type="InterPro" id="IPR010852">
    <property type="entry name" value="ABATE"/>
</dbReference>
<dbReference type="InterPro" id="IPR021005">
    <property type="entry name" value="Znf_CGNR"/>
</dbReference>
<evidence type="ECO:0000259" key="1">
    <source>
        <dbReference type="Pfam" id="PF11706"/>
    </source>
</evidence>
<dbReference type="Pfam" id="PF07336">
    <property type="entry name" value="ABATE"/>
    <property type="match status" value="1"/>
</dbReference>
<dbReference type="RefSeq" id="WP_219529663.1">
    <property type="nucleotide sequence ID" value="NZ_JAHKRM010000007.1"/>
</dbReference>
<sequence length="182" mass="19350">MTGFTFISGNLGLDLAGTVQHRRSDRTDLLRDPAELARWTVEAGILDEPPAAGDAELAAGKTLREAIYRLAVGVVALPSSSGEDRRLVNQVAAGPPASVRLNGAGRVEREGDLDAALSTVAREAVQLLGGPQAVQIKECGGEVCTRLYVDASRGSSRRWCDMHECGNRAKAAGFRARQRTPL</sequence>
<dbReference type="Pfam" id="PF11706">
    <property type="entry name" value="zf-CGNR"/>
    <property type="match status" value="1"/>
</dbReference>
<reference evidence="3" key="1">
    <citation type="journal article" date="2019" name="Int. J. Syst. Evol. Microbiol.">
        <title>The Global Catalogue of Microorganisms (GCM) 10K type strain sequencing project: providing services to taxonomists for standard genome sequencing and annotation.</title>
        <authorList>
            <consortium name="The Broad Institute Genomics Platform"/>
            <consortium name="The Broad Institute Genome Sequencing Center for Infectious Disease"/>
            <person name="Wu L."/>
            <person name="Ma J."/>
        </authorList>
    </citation>
    <scope>NUCLEOTIDE SEQUENCE [LARGE SCALE GENOMIC DNA]</scope>
    <source>
        <strain evidence="3">CGMCC 1.15399</strain>
    </source>
</reference>
<gene>
    <name evidence="2" type="ORF">ACFSJ0_28685</name>
</gene>
<protein>
    <submittedName>
        <fullName evidence="2">CGNR zinc finger domain-containing protein</fullName>
    </submittedName>
</protein>